<name>A0A6A5CAF1_NAEFO</name>
<evidence type="ECO:0000259" key="2">
    <source>
        <dbReference type="Pfam" id="PF02010"/>
    </source>
</evidence>
<keyword evidence="1" id="KW-1133">Transmembrane helix</keyword>
<dbReference type="OMA" id="AHIEVEY"/>
<comment type="caution">
    <text evidence="3">The sequence shown here is derived from an EMBL/GenBank/DDBJ whole genome shotgun (WGS) entry which is preliminary data.</text>
</comment>
<proteinExistence type="predicted"/>
<dbReference type="GeneID" id="68114606"/>
<dbReference type="InterPro" id="IPR002859">
    <property type="entry name" value="PKD/REJ-like"/>
</dbReference>
<evidence type="ECO:0000256" key="1">
    <source>
        <dbReference type="SAM" id="Phobius"/>
    </source>
</evidence>
<feature type="transmembrane region" description="Helical" evidence="1">
    <location>
        <begin position="844"/>
        <end position="874"/>
    </location>
</feature>
<dbReference type="EMBL" id="VFQX01000003">
    <property type="protein sequence ID" value="KAF0984211.1"/>
    <property type="molecule type" value="Genomic_DNA"/>
</dbReference>
<dbReference type="Proteomes" id="UP000444721">
    <property type="component" value="Unassembled WGS sequence"/>
</dbReference>
<dbReference type="RefSeq" id="XP_044568924.1">
    <property type="nucleotide sequence ID" value="XM_044711127.1"/>
</dbReference>
<keyword evidence="1" id="KW-0472">Membrane</keyword>
<feature type="domain" description="PKD/REJ-like" evidence="2">
    <location>
        <begin position="87"/>
        <end position="374"/>
    </location>
</feature>
<dbReference type="VEuPathDB" id="AmoebaDB:FDP41_007388"/>
<reference evidence="3 4" key="1">
    <citation type="journal article" date="2019" name="Sci. Rep.">
        <title>Nanopore sequencing improves the draft genome of the human pathogenic amoeba Naegleria fowleri.</title>
        <authorList>
            <person name="Liechti N."/>
            <person name="Schurch N."/>
            <person name="Bruggmann R."/>
            <person name="Wittwer M."/>
        </authorList>
    </citation>
    <scope>NUCLEOTIDE SEQUENCE [LARGE SCALE GENOMIC DNA]</scope>
    <source>
        <strain evidence="3 4">ATCC 30894</strain>
    </source>
</reference>
<protein>
    <recommendedName>
        <fullName evidence="2">PKD/REJ-like domain-containing protein</fullName>
    </recommendedName>
</protein>
<gene>
    <name evidence="3" type="ORF">FDP41_007388</name>
</gene>
<dbReference type="VEuPathDB" id="AmoebaDB:NF0000500"/>
<evidence type="ECO:0000313" key="4">
    <source>
        <dbReference type="Proteomes" id="UP000444721"/>
    </source>
</evidence>
<dbReference type="VEuPathDB" id="AmoebaDB:NfTy_002760"/>
<sequence length="903" mass="101942">MTSEPEYIQYTRTQLPLPTVYIIGSSQLSIQTLQVPLLIKRGIILPSCNDTTMTTITTTDFSTTWVQLSGPFLNIEIDNDEKLSVQNTSISVEVTDPENAQQNEVWKWSCINLETDSSCGNAIDSLLQQYSSNRDTLLFIPSSTNLQLPLKKISLSLMVTKGLRNQTSSISINFPSKESERPPLIRLLNVIPNRAKVVRNELFGIDFSVNGEEDIEKFITRTWMLNDQRLSKNLTQNMKKDPTSSNSLSLDLSSLNEGSDYNLTFLVTDLRNGQNSSYSYIFSIVRSPQSCPCTILPSEGYPLETDFKFYCPNCQNEEKSLQFVFGFIDDKSGANIPLFSLGEEFSTKLPSPYYTNSPYIRVFLSVVDTSTGASLWKYFNIRMKYYQYNTMNALTLKYKEWMTIANKIPATDTAKNVYNSATVTRTYNKYLELVKNSRRTINAAKSICIHGTFDSKLDKCICENGYKKLDCSLTEEEFETTVKTKDSLVSAFMSTFVNRNPLEIMKDSYLTVTAFGLDALLETYDELSESTFINCFKMVRELITLSNSNIKLKPQQGVEILLRGILNSLYKYIELNNHWQYYPTIITLMKDVGKLYLRIQLTGQNDYQLQSLFSTLIGNNVYKNDLSALIISSSNNNDNQIILPTSMSKYLTDKSIRKPLSFFFMLTNKFGNITFDLKEKKIESKTISVGSNSTILTRLVISTAHMFSNIISSFEILNTNLTNLDNTISYKLTISAPYSTSNMTENSLIESQSTSNSTHSITTKTYQRSQFSCATLTEGFNILLLNDSSCTLGIELDAMKCKCTKQTSVFIAKQIITTWEQIETPKSSPALPPTPPMNSFDMNILIAIVVGIAGSTFMVLGCILLMVGCCKFVLSRRNRKSTKPHTPTQDEELITVDVRFSTV</sequence>
<dbReference type="Pfam" id="PF02010">
    <property type="entry name" value="REJ"/>
    <property type="match status" value="1"/>
</dbReference>
<dbReference type="AlphaFoldDB" id="A0A6A5CAF1"/>
<dbReference type="VEuPathDB" id="AmoebaDB:NF0000510"/>
<organism evidence="3 4">
    <name type="scientific">Naegleria fowleri</name>
    <name type="common">Brain eating amoeba</name>
    <dbReference type="NCBI Taxonomy" id="5763"/>
    <lineage>
        <taxon>Eukaryota</taxon>
        <taxon>Discoba</taxon>
        <taxon>Heterolobosea</taxon>
        <taxon>Tetramitia</taxon>
        <taxon>Eutetramitia</taxon>
        <taxon>Vahlkampfiidae</taxon>
        <taxon>Naegleria</taxon>
    </lineage>
</organism>
<keyword evidence="4" id="KW-1185">Reference proteome</keyword>
<accession>A0A6A5CAF1</accession>
<evidence type="ECO:0000313" key="3">
    <source>
        <dbReference type="EMBL" id="KAF0984211.1"/>
    </source>
</evidence>
<keyword evidence="1" id="KW-0812">Transmembrane</keyword>